<dbReference type="EMBL" id="CP101740">
    <property type="protein sequence ID" value="UUL82300.1"/>
    <property type="molecule type" value="Genomic_DNA"/>
</dbReference>
<dbReference type="RefSeq" id="WP_256506106.1">
    <property type="nucleotide sequence ID" value="NZ_CP101740.1"/>
</dbReference>
<feature type="domain" description="MbtH-like" evidence="1">
    <location>
        <begin position="3"/>
        <end position="53"/>
    </location>
</feature>
<dbReference type="InterPro" id="IPR038020">
    <property type="entry name" value="MbtH-like_sf"/>
</dbReference>
<name>A0ABY5L5S6_9SPHN</name>
<proteinExistence type="predicted"/>
<dbReference type="Proteomes" id="UP001058533">
    <property type="component" value="Chromosome"/>
</dbReference>
<gene>
    <name evidence="2" type="ORF">NMP03_14115</name>
</gene>
<dbReference type="SUPFAM" id="SSF160582">
    <property type="entry name" value="MbtH-like"/>
    <property type="match status" value="1"/>
</dbReference>
<reference evidence="2" key="1">
    <citation type="submission" date="2022-07" db="EMBL/GenBank/DDBJ databases">
        <title>Sphingomonas sp. nov., a novel bacterium isolated from the north slope of the Mount Everest.</title>
        <authorList>
            <person name="Cui X."/>
            <person name="Liu Y."/>
        </authorList>
    </citation>
    <scope>NUCLEOTIDE SEQUENCE</scope>
    <source>
        <strain evidence="2">S5-59</strain>
    </source>
</reference>
<evidence type="ECO:0000259" key="1">
    <source>
        <dbReference type="SMART" id="SM00923"/>
    </source>
</evidence>
<dbReference type="PANTHER" id="PTHR38444:SF1">
    <property type="entry name" value="ENTEROBACTIN BIOSYNTHESIS PROTEIN YBDZ"/>
    <property type="match status" value="1"/>
</dbReference>
<keyword evidence="3" id="KW-1185">Reference proteome</keyword>
<evidence type="ECO:0000313" key="2">
    <source>
        <dbReference type="EMBL" id="UUL82300.1"/>
    </source>
</evidence>
<dbReference type="Gene3D" id="3.90.820.10">
    <property type="entry name" value="Structural Genomics, Unknown Function 30-nov-00 1gh9 Mol_id"/>
    <property type="match status" value="1"/>
</dbReference>
<dbReference type="PANTHER" id="PTHR38444">
    <property type="entry name" value="ENTEROBACTIN BIOSYNTHESIS PROTEIN YBDZ"/>
    <property type="match status" value="1"/>
</dbReference>
<sequence length="72" mass="8365">MSSDDEEDTSQYEVVKNQEDQYSIWSVGRELPAGWEAVGKTGLKGECLEYIETVWTDMRPRSLREHMNSHTQ</sequence>
<organism evidence="2 3">
    <name type="scientific">Sphingomonas qomolangmaensis</name>
    <dbReference type="NCBI Taxonomy" id="2918765"/>
    <lineage>
        <taxon>Bacteria</taxon>
        <taxon>Pseudomonadati</taxon>
        <taxon>Pseudomonadota</taxon>
        <taxon>Alphaproteobacteria</taxon>
        <taxon>Sphingomonadales</taxon>
        <taxon>Sphingomonadaceae</taxon>
        <taxon>Sphingomonas</taxon>
    </lineage>
</organism>
<accession>A0ABY5L5S6</accession>
<evidence type="ECO:0000313" key="3">
    <source>
        <dbReference type="Proteomes" id="UP001058533"/>
    </source>
</evidence>
<protein>
    <submittedName>
        <fullName evidence="2">MbtH family NRPS accessory protein</fullName>
    </submittedName>
</protein>
<dbReference type="InterPro" id="IPR005153">
    <property type="entry name" value="MbtH-like_dom"/>
</dbReference>
<dbReference type="InterPro" id="IPR037407">
    <property type="entry name" value="MLP_fam"/>
</dbReference>
<dbReference type="SMART" id="SM00923">
    <property type="entry name" value="MbtH"/>
    <property type="match status" value="1"/>
</dbReference>
<dbReference type="Pfam" id="PF03621">
    <property type="entry name" value="MbtH"/>
    <property type="match status" value="1"/>
</dbReference>